<keyword evidence="3" id="KW-0378">Hydrolase</keyword>
<dbReference type="Gene3D" id="3.20.20.190">
    <property type="entry name" value="Phosphatidylinositol (PI) phosphodiesterase"/>
    <property type="match status" value="1"/>
</dbReference>
<name>A0ABV2K3R2_SPOPS</name>
<sequence length="292" mass="32938">MKRVMVVLLLLLLSSGSTKPTVERASLPDDEFLVIAHRGASAYAPPHTLAAYELAVQMGSDYIELDLHMTKDGKLVALHDSYLMFQDTEQAVADVTFNELQLYLPGEEFNETNPRYASPIYKQLRIVELEDIFLHFGDSVNYYIEMKSPNKYPGIEKELLRQLRANNLLSSDDGIPKVVIQSFSENSLKNIFDMEPSIPLIKLYSFDKEAHLSKKKVRQLLKYASGVGLNVDSVTKKFIDAMHKEGLDVHPFTVNDEKTIRKLLKLGADGVFTDKPDIAVRVKNEESSLDAD</sequence>
<dbReference type="SUPFAM" id="SSF51695">
    <property type="entry name" value="PLC-like phosphodiesterases"/>
    <property type="match status" value="1"/>
</dbReference>
<dbReference type="EMBL" id="JBEPME010000001">
    <property type="protein sequence ID" value="MET3655702.1"/>
    <property type="molecule type" value="Genomic_DNA"/>
</dbReference>
<dbReference type="InterPro" id="IPR017946">
    <property type="entry name" value="PLC-like_Pdiesterase_TIM-brl"/>
</dbReference>
<dbReference type="EC" id="3.1.4.46" evidence="3"/>
<dbReference type="RefSeq" id="WP_187045646.1">
    <property type="nucleotide sequence ID" value="NZ_CP146246.1"/>
</dbReference>
<accession>A0ABV2K3R2</accession>
<evidence type="ECO:0000313" key="3">
    <source>
        <dbReference type="EMBL" id="MET3655702.1"/>
    </source>
</evidence>
<keyword evidence="4" id="KW-1185">Reference proteome</keyword>
<keyword evidence="1" id="KW-0732">Signal</keyword>
<dbReference type="Proteomes" id="UP001549104">
    <property type="component" value="Unassembled WGS sequence"/>
</dbReference>
<dbReference type="GO" id="GO:0008889">
    <property type="term" value="F:glycerophosphodiester phosphodiesterase activity"/>
    <property type="evidence" value="ECO:0007669"/>
    <property type="project" value="UniProtKB-EC"/>
</dbReference>
<evidence type="ECO:0000256" key="1">
    <source>
        <dbReference type="SAM" id="SignalP"/>
    </source>
</evidence>
<organism evidence="3 4">
    <name type="scientific">Sporosarcina psychrophila</name>
    <name type="common">Bacillus psychrophilus</name>
    <dbReference type="NCBI Taxonomy" id="1476"/>
    <lineage>
        <taxon>Bacteria</taxon>
        <taxon>Bacillati</taxon>
        <taxon>Bacillota</taxon>
        <taxon>Bacilli</taxon>
        <taxon>Bacillales</taxon>
        <taxon>Caryophanaceae</taxon>
        <taxon>Sporosarcina</taxon>
    </lineage>
</organism>
<feature type="domain" description="GP-PDE" evidence="2">
    <location>
        <begin position="32"/>
        <end position="283"/>
    </location>
</feature>
<comment type="caution">
    <text evidence="3">The sequence shown here is derived from an EMBL/GenBank/DDBJ whole genome shotgun (WGS) entry which is preliminary data.</text>
</comment>
<dbReference type="InterPro" id="IPR030395">
    <property type="entry name" value="GP_PDE_dom"/>
</dbReference>
<evidence type="ECO:0000313" key="4">
    <source>
        <dbReference type="Proteomes" id="UP001549104"/>
    </source>
</evidence>
<dbReference type="PROSITE" id="PS51704">
    <property type="entry name" value="GP_PDE"/>
    <property type="match status" value="1"/>
</dbReference>
<dbReference type="PANTHER" id="PTHR46211">
    <property type="entry name" value="GLYCEROPHOSPHORYL DIESTER PHOSPHODIESTERASE"/>
    <property type="match status" value="1"/>
</dbReference>
<dbReference type="PANTHER" id="PTHR46211:SF7">
    <property type="entry name" value="GLYCEROPHOSPHODIESTER PHOSPHODIESTERASE"/>
    <property type="match status" value="1"/>
</dbReference>
<protein>
    <submittedName>
        <fullName evidence="3">Glycerophosphoryl diester phosphodiesterase</fullName>
        <ecNumber evidence="3">3.1.4.46</ecNumber>
    </submittedName>
</protein>
<dbReference type="Pfam" id="PF03009">
    <property type="entry name" value="GDPD"/>
    <property type="match status" value="1"/>
</dbReference>
<reference evidence="3 4" key="1">
    <citation type="submission" date="2024-06" db="EMBL/GenBank/DDBJ databases">
        <title>Sorghum-associated microbial communities from plants grown in Nebraska, USA.</title>
        <authorList>
            <person name="Schachtman D."/>
        </authorList>
    </citation>
    <scope>NUCLEOTIDE SEQUENCE [LARGE SCALE GENOMIC DNA]</scope>
    <source>
        <strain evidence="3 4">1288</strain>
    </source>
</reference>
<gene>
    <name evidence="3" type="ORF">ABIC55_000786</name>
</gene>
<feature type="signal peptide" evidence="1">
    <location>
        <begin position="1"/>
        <end position="19"/>
    </location>
</feature>
<proteinExistence type="predicted"/>
<evidence type="ECO:0000259" key="2">
    <source>
        <dbReference type="PROSITE" id="PS51704"/>
    </source>
</evidence>
<feature type="chain" id="PRO_5045807473" evidence="1">
    <location>
        <begin position="20"/>
        <end position="292"/>
    </location>
</feature>